<sequence>MTVNVQVRRIYDDPEPTDGKRVLVDRLWPRGISKERAELDDWCKDVAPSTELRKWYAHDPAKFEEFARRYRTELDDPEHAEALASLRALAAEGPLTLLTASKRDDISEATVLQQMLTGAEA</sequence>
<organism evidence="1 2">
    <name type="scientific">Microbacterium bovistercoris</name>
    <dbReference type="NCBI Taxonomy" id="2293570"/>
    <lineage>
        <taxon>Bacteria</taxon>
        <taxon>Bacillati</taxon>
        <taxon>Actinomycetota</taxon>
        <taxon>Actinomycetes</taxon>
        <taxon>Micrococcales</taxon>
        <taxon>Microbacteriaceae</taxon>
        <taxon>Microbacterium</taxon>
    </lineage>
</organism>
<evidence type="ECO:0000313" key="1">
    <source>
        <dbReference type="EMBL" id="REJ07679.1"/>
    </source>
</evidence>
<evidence type="ECO:0000313" key="2">
    <source>
        <dbReference type="Proteomes" id="UP000262172"/>
    </source>
</evidence>
<dbReference type="RefSeq" id="WP_116240923.1">
    <property type="nucleotide sequence ID" value="NZ_QUAB01000015.1"/>
</dbReference>
<dbReference type="EMBL" id="QUAB01000015">
    <property type="protein sequence ID" value="REJ07679.1"/>
    <property type="molecule type" value="Genomic_DNA"/>
</dbReference>
<dbReference type="PANTHER" id="PTHR36849">
    <property type="entry name" value="CYTOPLASMIC PROTEIN-RELATED"/>
    <property type="match status" value="1"/>
</dbReference>
<protein>
    <submittedName>
        <fullName evidence="1">DUF488 family protein</fullName>
    </submittedName>
</protein>
<proteinExistence type="predicted"/>
<dbReference type="InterPro" id="IPR052552">
    <property type="entry name" value="YeaO-like"/>
</dbReference>
<dbReference type="PANTHER" id="PTHR36849:SF1">
    <property type="entry name" value="CYTOPLASMIC PROTEIN"/>
    <property type="match status" value="1"/>
</dbReference>
<dbReference type="Proteomes" id="UP000262172">
    <property type="component" value="Unassembled WGS sequence"/>
</dbReference>
<reference evidence="1 2" key="1">
    <citation type="submission" date="2018-08" db="EMBL/GenBank/DDBJ databases">
        <title>Isolation, diversity and antifungal activity of Actinobacteria from cow dung.</title>
        <authorList>
            <person name="Ling L."/>
        </authorList>
    </citation>
    <scope>NUCLEOTIDE SEQUENCE [LARGE SCALE GENOMIC DNA]</scope>
    <source>
        <strain evidence="1 2">NEAU-LLE</strain>
    </source>
</reference>
<accession>A0A371NXB5</accession>
<dbReference type="OrthoDB" id="9790745at2"/>
<dbReference type="Pfam" id="PF22752">
    <property type="entry name" value="DUF488-N3i"/>
    <property type="match status" value="1"/>
</dbReference>
<keyword evidence="2" id="KW-1185">Reference proteome</keyword>
<gene>
    <name evidence="1" type="ORF">DY023_03335</name>
</gene>
<comment type="caution">
    <text evidence="1">The sequence shown here is derived from an EMBL/GenBank/DDBJ whole genome shotgun (WGS) entry which is preliminary data.</text>
</comment>
<name>A0A371NXB5_9MICO</name>
<dbReference type="AlphaFoldDB" id="A0A371NXB5"/>